<evidence type="ECO:0000313" key="5">
    <source>
        <dbReference type="Proteomes" id="UP001596084"/>
    </source>
</evidence>
<evidence type="ECO:0000313" key="4">
    <source>
        <dbReference type="EMBL" id="MFC5520638.1"/>
    </source>
</evidence>
<dbReference type="RefSeq" id="WP_169804349.1">
    <property type="nucleotide sequence ID" value="NZ_JBHSMX010000011.1"/>
</dbReference>
<dbReference type="InterPro" id="IPR024370">
    <property type="entry name" value="PBP_domain"/>
</dbReference>
<evidence type="ECO:0000256" key="1">
    <source>
        <dbReference type="ARBA" id="ARBA00022729"/>
    </source>
</evidence>
<keyword evidence="1 2" id="KW-0732">Signal</keyword>
<gene>
    <name evidence="4" type="ORF">ACFPP7_06870</name>
</gene>
<organism evidence="4 5">
    <name type="scientific">Polaromonas jejuensis</name>
    <dbReference type="NCBI Taxonomy" id="457502"/>
    <lineage>
        <taxon>Bacteria</taxon>
        <taxon>Pseudomonadati</taxon>
        <taxon>Pseudomonadota</taxon>
        <taxon>Betaproteobacteria</taxon>
        <taxon>Burkholderiales</taxon>
        <taxon>Comamonadaceae</taxon>
        <taxon>Polaromonas</taxon>
    </lineage>
</organism>
<evidence type="ECO:0000259" key="3">
    <source>
        <dbReference type="Pfam" id="PF12849"/>
    </source>
</evidence>
<dbReference type="PANTHER" id="PTHR30570:SF6">
    <property type="entry name" value="PHOSPHATE-BINDING PROTEIN PSTS"/>
    <property type="match status" value="1"/>
</dbReference>
<dbReference type="InterPro" id="IPR050811">
    <property type="entry name" value="Phosphate_ABC_transporter"/>
</dbReference>
<dbReference type="Proteomes" id="UP001596084">
    <property type="component" value="Unassembled WGS sequence"/>
</dbReference>
<sequence>MRLHLLPSSLVLVAAIVLHGAAGAAPAVDAQASAAAWARDGRLLPEPEVLQPRLDPDLPAYQPCSAQPLRGSIEGSVPAILPKLVHRWAAAFQARQPDVRISAPPPYLAPQGSLSPPMQKFLDGGSDFAFVSRDMAASDIAAFRRAHGVAPQAIPVAGGAWRHFGFVDAVAVVVNDANPLRGVTLAQLDAVFSSSRLRGHGPVRTWGDLGVTEWADKPVHVVGAASWKGAQASARAIVVHERVLSLGSRQGQWRDDVMANGTEADVPGQVAADPYAIGFTGMGHLVAGIKTVPLAQEAGGPPVDASYENVALARYPLSRVAHIVLARVAGRPLEPALREFVRFILSREGQQIVLDQGVMLPLRAVQVEAARRLLGANGDPGGC</sequence>
<proteinExistence type="predicted"/>
<dbReference type="SUPFAM" id="SSF53850">
    <property type="entry name" value="Periplasmic binding protein-like II"/>
    <property type="match status" value="1"/>
</dbReference>
<dbReference type="Gene3D" id="3.40.190.10">
    <property type="entry name" value="Periplasmic binding protein-like II"/>
    <property type="match status" value="2"/>
</dbReference>
<reference evidence="5" key="1">
    <citation type="journal article" date="2019" name="Int. J. Syst. Evol. Microbiol.">
        <title>The Global Catalogue of Microorganisms (GCM) 10K type strain sequencing project: providing services to taxonomists for standard genome sequencing and annotation.</title>
        <authorList>
            <consortium name="The Broad Institute Genomics Platform"/>
            <consortium name="The Broad Institute Genome Sequencing Center for Infectious Disease"/>
            <person name="Wu L."/>
            <person name="Ma J."/>
        </authorList>
    </citation>
    <scope>NUCLEOTIDE SEQUENCE [LARGE SCALE GENOMIC DNA]</scope>
    <source>
        <strain evidence="5">CGMCC 4.7277</strain>
    </source>
</reference>
<dbReference type="Pfam" id="PF12849">
    <property type="entry name" value="PBP_like_2"/>
    <property type="match status" value="1"/>
</dbReference>
<protein>
    <submittedName>
        <fullName evidence="4">PstS family phosphate ABC transporter substrate-binding protein</fullName>
    </submittedName>
</protein>
<feature type="signal peptide" evidence="2">
    <location>
        <begin position="1"/>
        <end position="24"/>
    </location>
</feature>
<accession>A0ABW0Q7J5</accession>
<keyword evidence="5" id="KW-1185">Reference proteome</keyword>
<dbReference type="PANTHER" id="PTHR30570">
    <property type="entry name" value="PERIPLASMIC PHOSPHATE BINDING COMPONENT OF PHOSPHATE ABC TRANSPORTER"/>
    <property type="match status" value="1"/>
</dbReference>
<name>A0ABW0Q7J5_9BURK</name>
<dbReference type="EMBL" id="JBHSMX010000011">
    <property type="protein sequence ID" value="MFC5520638.1"/>
    <property type="molecule type" value="Genomic_DNA"/>
</dbReference>
<evidence type="ECO:0000256" key="2">
    <source>
        <dbReference type="SAM" id="SignalP"/>
    </source>
</evidence>
<feature type="domain" description="PBP" evidence="3">
    <location>
        <begin position="84"/>
        <end position="348"/>
    </location>
</feature>
<feature type="chain" id="PRO_5046871751" evidence="2">
    <location>
        <begin position="25"/>
        <end position="383"/>
    </location>
</feature>
<comment type="caution">
    <text evidence="4">The sequence shown here is derived from an EMBL/GenBank/DDBJ whole genome shotgun (WGS) entry which is preliminary data.</text>
</comment>